<dbReference type="Proteomes" id="UP001234297">
    <property type="component" value="Chromosome 4"/>
</dbReference>
<comment type="caution">
    <text evidence="1">The sequence shown here is derived from an EMBL/GenBank/DDBJ whole genome shotgun (WGS) entry which is preliminary data.</text>
</comment>
<evidence type="ECO:0000313" key="2">
    <source>
        <dbReference type="Proteomes" id="UP001234297"/>
    </source>
</evidence>
<name>A0ACC2KBI1_PERAE</name>
<evidence type="ECO:0000313" key="1">
    <source>
        <dbReference type="EMBL" id="KAJ8618351.1"/>
    </source>
</evidence>
<accession>A0ACC2KBI1</accession>
<protein>
    <submittedName>
        <fullName evidence="1">Uncharacterized protein</fullName>
    </submittedName>
</protein>
<proteinExistence type="predicted"/>
<organism evidence="1 2">
    <name type="scientific">Persea americana</name>
    <name type="common">Avocado</name>
    <dbReference type="NCBI Taxonomy" id="3435"/>
    <lineage>
        <taxon>Eukaryota</taxon>
        <taxon>Viridiplantae</taxon>
        <taxon>Streptophyta</taxon>
        <taxon>Embryophyta</taxon>
        <taxon>Tracheophyta</taxon>
        <taxon>Spermatophyta</taxon>
        <taxon>Magnoliopsida</taxon>
        <taxon>Magnoliidae</taxon>
        <taxon>Laurales</taxon>
        <taxon>Lauraceae</taxon>
        <taxon>Persea</taxon>
    </lineage>
</organism>
<sequence>MPLQFLGFLTLLNRRRTSFSLSNLHFFTKSPFSSIDFFENASDLEKPSRDLSKLHNRIDERFVLQELSKLLSIDTRITDSHHSLQNPDEKCIRIADLRPIDDEISFSQPVLGNSAERWAESSNLDGLVVRSFEKCLESSSDLVRIDSMNSNYNGFVEDAVRRGSDGIKADGFLLPAEKLRGIFLQKLKGKANVKSALSATGVDPTLEIFAEVVNRGNLGGEAMVLFFDWAVEQPKISKTLKIYHIILKALGRRKFFGFVEEILQRMKKEGLSINAETIFIVMDCFIRARRVTKAFEMFERLEEFGSKCDSESFNVLLKCLCRRSHIGTANSFLNKMRGKMQIDSTTYNVVIGGWAKLGRMCEVERNWKAMLVDGLEPDCVTFSLVIESLGRAGRIDDAVEVFNMMEEKGCIPDTIVYNAMICNFISVGDLNECVKYYEGMLRKNCAPDIDTYTKLINAFVKVRRVADALEMFDEMLHRGILPTIGTVTSFIEPLCSFGPPYAAMMIYKKAKKVGCGISLKAYKTANPLRSVVILLAYGVRLETHYWSGRVAAAFVTLSLVPGASSLILFWEDDLTLVFQELQLPVSMSVPEWKALRAGWRDHGCRGDYHQ</sequence>
<dbReference type="EMBL" id="CM056812">
    <property type="protein sequence ID" value="KAJ8618351.1"/>
    <property type="molecule type" value="Genomic_DNA"/>
</dbReference>
<gene>
    <name evidence="1" type="ORF">MRB53_014537</name>
</gene>
<reference evidence="1 2" key="1">
    <citation type="journal article" date="2022" name="Hortic Res">
        <title>A haplotype resolved chromosomal level avocado genome allows analysis of novel avocado genes.</title>
        <authorList>
            <person name="Nath O."/>
            <person name="Fletcher S.J."/>
            <person name="Hayward A."/>
            <person name="Shaw L.M."/>
            <person name="Masouleh A.K."/>
            <person name="Furtado A."/>
            <person name="Henry R.J."/>
            <person name="Mitter N."/>
        </authorList>
    </citation>
    <scope>NUCLEOTIDE SEQUENCE [LARGE SCALE GENOMIC DNA]</scope>
    <source>
        <strain evidence="2">cv. Hass</strain>
    </source>
</reference>
<keyword evidence="2" id="KW-1185">Reference proteome</keyword>